<evidence type="ECO:0000313" key="2">
    <source>
        <dbReference type="EMBL" id="KKN49971.1"/>
    </source>
</evidence>
<protein>
    <submittedName>
        <fullName evidence="2">Uncharacterized protein</fullName>
    </submittedName>
</protein>
<name>A0A0F9TLM2_9ZZZZ</name>
<proteinExistence type="predicted"/>
<sequence>MVAKTLSPSAREQIAESGPRLVGEIGGQPKTRYFTPDGREIFSAPSWHEYTRKDANGKVLDSGVRDANLDKGWLMQKPERLKLYCPHCDRWHDNENEVAECQRKRDSLMAVSAARMKKEQPSDSNDRLDKMEIEMGEIKALLLKLVGGK</sequence>
<dbReference type="EMBL" id="LAZR01001142">
    <property type="protein sequence ID" value="KKN49971.1"/>
    <property type="molecule type" value="Genomic_DNA"/>
</dbReference>
<gene>
    <name evidence="2" type="ORF">LCGC14_0637720</name>
</gene>
<organism evidence="2">
    <name type="scientific">marine sediment metagenome</name>
    <dbReference type="NCBI Taxonomy" id="412755"/>
    <lineage>
        <taxon>unclassified sequences</taxon>
        <taxon>metagenomes</taxon>
        <taxon>ecological metagenomes</taxon>
    </lineage>
</organism>
<feature type="compositionally biased region" description="Polar residues" evidence="1">
    <location>
        <begin position="1"/>
        <end position="10"/>
    </location>
</feature>
<accession>A0A0F9TLM2</accession>
<evidence type="ECO:0000256" key="1">
    <source>
        <dbReference type="SAM" id="MobiDB-lite"/>
    </source>
</evidence>
<dbReference type="AlphaFoldDB" id="A0A0F9TLM2"/>
<feature type="region of interest" description="Disordered" evidence="1">
    <location>
        <begin position="1"/>
        <end position="37"/>
    </location>
</feature>
<reference evidence="2" key="1">
    <citation type="journal article" date="2015" name="Nature">
        <title>Complex archaea that bridge the gap between prokaryotes and eukaryotes.</title>
        <authorList>
            <person name="Spang A."/>
            <person name="Saw J.H."/>
            <person name="Jorgensen S.L."/>
            <person name="Zaremba-Niedzwiedzka K."/>
            <person name="Martijn J."/>
            <person name="Lind A.E."/>
            <person name="van Eijk R."/>
            <person name="Schleper C."/>
            <person name="Guy L."/>
            <person name="Ettema T.J."/>
        </authorList>
    </citation>
    <scope>NUCLEOTIDE SEQUENCE</scope>
</reference>
<comment type="caution">
    <text evidence="2">The sequence shown here is derived from an EMBL/GenBank/DDBJ whole genome shotgun (WGS) entry which is preliminary data.</text>
</comment>